<dbReference type="Proteomes" id="UP001496627">
    <property type="component" value="Unassembled WGS sequence"/>
</dbReference>
<name>A0ABV0LZ25_9HYPH</name>
<gene>
    <name evidence="2" type="ORF">ABK249_05935</name>
</gene>
<proteinExistence type="predicted"/>
<reference evidence="2 3" key="1">
    <citation type="submission" date="2024-05" db="EMBL/GenBank/DDBJ databases">
        <title>Neorhizobium sp. Rsf11, a plant growth promoting and heavy metal resistant PAH-degrader.</title>
        <authorList>
            <person name="Golubev S.N."/>
            <person name="Muratova A.Y."/>
            <person name="Markelova M.I."/>
        </authorList>
    </citation>
    <scope>NUCLEOTIDE SEQUENCE [LARGE SCALE GENOMIC DNA]</scope>
    <source>
        <strain evidence="2 3">Rsf11</strain>
    </source>
</reference>
<keyword evidence="1" id="KW-1133">Transmembrane helix</keyword>
<feature type="transmembrane region" description="Helical" evidence="1">
    <location>
        <begin position="12"/>
        <end position="35"/>
    </location>
</feature>
<organism evidence="2 3">
    <name type="scientific">Neorhizobium phenanthreniclasticum</name>
    <dbReference type="NCBI Taxonomy" id="3157917"/>
    <lineage>
        <taxon>Bacteria</taxon>
        <taxon>Pseudomonadati</taxon>
        <taxon>Pseudomonadota</taxon>
        <taxon>Alphaproteobacteria</taxon>
        <taxon>Hyphomicrobiales</taxon>
        <taxon>Rhizobiaceae</taxon>
        <taxon>Rhizobium/Agrobacterium group</taxon>
        <taxon>Neorhizobium</taxon>
    </lineage>
</organism>
<comment type="caution">
    <text evidence="2">The sequence shown here is derived from an EMBL/GenBank/DDBJ whole genome shotgun (WGS) entry which is preliminary data.</text>
</comment>
<accession>A0ABV0LZ25</accession>
<dbReference type="RefSeq" id="WP_348862419.1">
    <property type="nucleotide sequence ID" value="NZ_JBEAAL010000002.1"/>
</dbReference>
<keyword evidence="1" id="KW-0472">Membrane</keyword>
<evidence type="ECO:0000313" key="2">
    <source>
        <dbReference type="EMBL" id="MEQ1404466.1"/>
    </source>
</evidence>
<evidence type="ECO:0000313" key="3">
    <source>
        <dbReference type="Proteomes" id="UP001496627"/>
    </source>
</evidence>
<feature type="transmembrane region" description="Helical" evidence="1">
    <location>
        <begin position="55"/>
        <end position="74"/>
    </location>
</feature>
<keyword evidence="3" id="KW-1185">Reference proteome</keyword>
<dbReference type="EMBL" id="JBEAAL010000002">
    <property type="protein sequence ID" value="MEQ1404466.1"/>
    <property type="molecule type" value="Genomic_DNA"/>
</dbReference>
<evidence type="ECO:0000256" key="1">
    <source>
        <dbReference type="SAM" id="Phobius"/>
    </source>
</evidence>
<sequence>MPLHRNNAKGRPVSGWLSLAAAPTFAIMALLTAATGGADMICSSVHDMSPFGGMVPMYLLMSVFHLAPWLRLPFAGGGTASGRS</sequence>
<keyword evidence="1" id="KW-0812">Transmembrane</keyword>
<protein>
    <submittedName>
        <fullName evidence="2">Uncharacterized protein</fullName>
    </submittedName>
</protein>